<gene>
    <name evidence="1" type="ORF">SAMN02787144_1009135</name>
</gene>
<organism evidence="1 2">
    <name type="scientific">Streptomyces atratus</name>
    <dbReference type="NCBI Taxonomy" id="1893"/>
    <lineage>
        <taxon>Bacteria</taxon>
        <taxon>Bacillati</taxon>
        <taxon>Actinomycetota</taxon>
        <taxon>Actinomycetes</taxon>
        <taxon>Kitasatosporales</taxon>
        <taxon>Streptomycetaceae</taxon>
        <taxon>Streptomyces</taxon>
    </lineage>
</organism>
<evidence type="ECO:0000313" key="2">
    <source>
        <dbReference type="Proteomes" id="UP000181909"/>
    </source>
</evidence>
<name>A0A1K2BUT1_STRAR</name>
<proteinExistence type="predicted"/>
<dbReference type="AlphaFoldDB" id="A0A1K2BUT1"/>
<accession>A0A1K2BUT1</accession>
<evidence type="ECO:0000313" key="1">
    <source>
        <dbReference type="EMBL" id="SFY01709.1"/>
    </source>
</evidence>
<dbReference type="Proteomes" id="UP000181909">
    <property type="component" value="Unassembled WGS sequence"/>
</dbReference>
<dbReference type="EMBL" id="FPJO01000009">
    <property type="protein sequence ID" value="SFY01709.1"/>
    <property type="molecule type" value="Genomic_DNA"/>
</dbReference>
<sequence>MRELSAVLIDADQPGRGETVTDGCCEVLLLRREAVQQCVGGHLAPYGSAGALHRHVNQAQQQFAQRILARCIEVLIEALGRRADGVPDAAGGLIPGQRQRGSATPAPCLAQRVCEEGERGVEVGSRHGHGRHGAGGGCGAERRRGRGCALGVRNVCGARVVGPVRQLPPPQILYQPIRQTLLQIQSYDAGGTLDRRAQLVVGHRRDRQLAFPQDGDERVMGEAAAVVVGSQTEDHAHAAFLARLAVVCVLVPSENEYLDEPSPLGGVRAAGEYLFELVDHQQPAGWPAGLRWW</sequence>
<protein>
    <submittedName>
        <fullName evidence="1">Uncharacterized protein</fullName>
    </submittedName>
</protein>
<reference evidence="1 2" key="1">
    <citation type="submission" date="2016-11" db="EMBL/GenBank/DDBJ databases">
        <authorList>
            <person name="Jaros S."/>
            <person name="Januszkiewicz K."/>
            <person name="Wedrychowicz H."/>
        </authorList>
    </citation>
    <scope>NUCLEOTIDE SEQUENCE [LARGE SCALE GENOMIC DNA]</scope>
    <source>
        <strain evidence="1 2">OK807</strain>
    </source>
</reference>